<feature type="compositionally biased region" description="Basic and acidic residues" evidence="1">
    <location>
        <begin position="408"/>
        <end position="428"/>
    </location>
</feature>
<protein>
    <submittedName>
        <fullName evidence="2">Uncharacterized protein</fullName>
    </submittedName>
</protein>
<feature type="compositionally biased region" description="Basic and acidic residues" evidence="1">
    <location>
        <begin position="203"/>
        <end position="213"/>
    </location>
</feature>
<feature type="region of interest" description="Disordered" evidence="1">
    <location>
        <begin position="408"/>
        <end position="460"/>
    </location>
</feature>
<sequence length="460" mass="50903">MDLWRHRQRRPLALPVKLRSAVAAECIETLLRLADDDECLALLAFTEHVVHRYRGGRRRSIGEEYTMTDELLVDAQNRGFTLRSGFVSKRENAENNNEASAMDAESSGHHAEQPPKTAPPRAEAGDNDTAAAASASGIRAPRPPRLVLPGTPAGHAGAQTPGSALVSRRGMGEGRGGGNLRVSLPTLTPLSPNATVTPQGPILREESSIDGRRGAHARASPAASAMTPRARGQSMMTSSAGPLTHRRAPRSPRSMRSFSSVRNQSSVEEGEEADRENLRTPGNEETYGTRIVQNWLRDKDRKTERDRTNRARSHRRGLIEFAIQFEDINKRRRDATKRMQVEEMLSTHYREALMIAMPGRHMTTAEEQERNRKLSEIDSIRQEYLSSGSANHPYDLNVRQLERRVMGLSHDGHDGSSHEGSPHNRGTPEESPSSKPPPKKKQAARHTAEDGTVAGIVRRR</sequence>
<feature type="region of interest" description="Disordered" evidence="1">
    <location>
        <begin position="87"/>
        <end position="284"/>
    </location>
</feature>
<feature type="compositionally biased region" description="Polar residues" evidence="1">
    <location>
        <begin position="185"/>
        <end position="198"/>
    </location>
</feature>
<feature type="compositionally biased region" description="Low complexity" evidence="1">
    <location>
        <begin position="251"/>
        <end position="262"/>
    </location>
</feature>
<evidence type="ECO:0000313" key="3">
    <source>
        <dbReference type="Proteomes" id="UP000660262"/>
    </source>
</evidence>
<keyword evidence="3" id="KW-1185">Reference proteome</keyword>
<proteinExistence type="predicted"/>
<name>A0A830HU97_9CHLO</name>
<evidence type="ECO:0000256" key="1">
    <source>
        <dbReference type="SAM" id="MobiDB-lite"/>
    </source>
</evidence>
<feature type="compositionally biased region" description="Low complexity" evidence="1">
    <location>
        <begin position="217"/>
        <end position="231"/>
    </location>
</feature>
<dbReference type="EMBL" id="BNJQ01000028">
    <property type="protein sequence ID" value="GHP10263.1"/>
    <property type="molecule type" value="Genomic_DNA"/>
</dbReference>
<evidence type="ECO:0000313" key="2">
    <source>
        <dbReference type="EMBL" id="GHP10263.1"/>
    </source>
</evidence>
<dbReference type="AlphaFoldDB" id="A0A830HU97"/>
<feature type="compositionally biased region" description="Low complexity" evidence="1">
    <location>
        <begin position="127"/>
        <end position="140"/>
    </location>
</feature>
<dbReference type="Proteomes" id="UP000660262">
    <property type="component" value="Unassembled WGS sequence"/>
</dbReference>
<reference evidence="2" key="1">
    <citation type="submission" date="2020-10" db="EMBL/GenBank/DDBJ databases">
        <title>Unveiling of a novel bifunctional photoreceptor, Dualchrome1, isolated from a cosmopolitan green alga.</title>
        <authorList>
            <person name="Suzuki S."/>
            <person name="Kawachi M."/>
        </authorList>
    </citation>
    <scope>NUCLEOTIDE SEQUENCE</scope>
    <source>
        <strain evidence="2">NIES 2893</strain>
    </source>
</reference>
<organism evidence="2 3">
    <name type="scientific">Pycnococcus provasolii</name>
    <dbReference type="NCBI Taxonomy" id="41880"/>
    <lineage>
        <taxon>Eukaryota</taxon>
        <taxon>Viridiplantae</taxon>
        <taxon>Chlorophyta</taxon>
        <taxon>Pseudoscourfieldiophyceae</taxon>
        <taxon>Pseudoscourfieldiales</taxon>
        <taxon>Pycnococcaceae</taxon>
        <taxon>Pycnococcus</taxon>
    </lineage>
</organism>
<comment type="caution">
    <text evidence="2">The sequence shown here is derived from an EMBL/GenBank/DDBJ whole genome shotgun (WGS) entry which is preliminary data.</text>
</comment>
<gene>
    <name evidence="2" type="ORF">PPROV_000899500</name>
</gene>
<accession>A0A830HU97</accession>
<feature type="compositionally biased region" description="Low complexity" evidence="1">
    <location>
        <begin position="94"/>
        <end position="105"/>
    </location>
</feature>